<comment type="caution">
    <text evidence="1">The sequence shown here is derived from an EMBL/GenBank/DDBJ whole genome shotgun (WGS) entry which is preliminary data.</text>
</comment>
<accession>W4EWH1</accession>
<dbReference type="AlphaFoldDB" id="W4EWH1"/>
<organism evidence="1 2">
    <name type="scientific">Viridibacillus arenosi FSL R5-213</name>
    <dbReference type="NCBI Taxonomy" id="1227360"/>
    <lineage>
        <taxon>Bacteria</taxon>
        <taxon>Bacillati</taxon>
        <taxon>Bacillota</taxon>
        <taxon>Bacilli</taxon>
        <taxon>Bacillales</taxon>
        <taxon>Caryophanaceae</taxon>
        <taxon>Viridibacillus</taxon>
    </lineage>
</organism>
<proteinExistence type="predicted"/>
<dbReference type="EMBL" id="ASQA01000028">
    <property type="protein sequence ID" value="ETT84186.1"/>
    <property type="molecule type" value="Genomic_DNA"/>
</dbReference>
<dbReference type="RefSeq" id="WP_038185472.1">
    <property type="nucleotide sequence ID" value="NZ_ASQA01000028.1"/>
</dbReference>
<sequence>MPVLIKDSQSRKSILVSCDHCHSPFELSNYKKESVILNQNPLSNPQSVDGINKDIEHIYFNCPSCGHAYTCYYTDEHIRAMQANLRKVQRKQSHRPTAAKARQANELHQSIKQAMQLLRIQVETHDK</sequence>
<keyword evidence="2" id="KW-1185">Reference proteome</keyword>
<evidence type="ECO:0008006" key="3">
    <source>
        <dbReference type="Google" id="ProtNLM"/>
    </source>
</evidence>
<dbReference type="Proteomes" id="UP000019062">
    <property type="component" value="Unassembled WGS sequence"/>
</dbReference>
<protein>
    <recommendedName>
        <fullName evidence="3">Transglycosylase</fullName>
    </recommendedName>
</protein>
<evidence type="ECO:0000313" key="1">
    <source>
        <dbReference type="EMBL" id="ETT84186.1"/>
    </source>
</evidence>
<evidence type="ECO:0000313" key="2">
    <source>
        <dbReference type="Proteomes" id="UP000019062"/>
    </source>
</evidence>
<name>W4EWH1_9BACL</name>
<gene>
    <name evidence="1" type="ORF">C176_12498</name>
</gene>
<reference evidence="1 2" key="1">
    <citation type="journal article" date="2014" name="BMC Genomics">
        <title>Genomic comparison of sporeforming bacilli isolated from milk.</title>
        <authorList>
            <person name="Moreno Switt A.I."/>
            <person name="Andrus A.D."/>
            <person name="Ranieri M.L."/>
            <person name="Orsi R.H."/>
            <person name="Ivy R."/>
            <person name="den Bakker H.C."/>
            <person name="Martin N.H."/>
            <person name="Wiedmann M."/>
            <person name="Boor K.J."/>
        </authorList>
    </citation>
    <scope>NUCLEOTIDE SEQUENCE [LARGE SCALE GENOMIC DNA]</scope>
    <source>
        <strain evidence="1 2">FSL R5-213</strain>
    </source>
</reference>